<accession>A0A821L3D2</accession>
<feature type="region of interest" description="Disordered" evidence="1">
    <location>
        <begin position="1"/>
        <end position="55"/>
    </location>
</feature>
<dbReference type="AlphaFoldDB" id="A0A821L3D2"/>
<dbReference type="EMBL" id="CAJOBZ010000001">
    <property type="protein sequence ID" value="CAF4744771.1"/>
    <property type="molecule type" value="Genomic_DNA"/>
</dbReference>
<organism evidence="2 3">
    <name type="scientific">Pieris macdunnoughi</name>
    <dbReference type="NCBI Taxonomy" id="345717"/>
    <lineage>
        <taxon>Eukaryota</taxon>
        <taxon>Metazoa</taxon>
        <taxon>Ecdysozoa</taxon>
        <taxon>Arthropoda</taxon>
        <taxon>Hexapoda</taxon>
        <taxon>Insecta</taxon>
        <taxon>Pterygota</taxon>
        <taxon>Neoptera</taxon>
        <taxon>Endopterygota</taxon>
        <taxon>Lepidoptera</taxon>
        <taxon>Glossata</taxon>
        <taxon>Ditrysia</taxon>
        <taxon>Papilionoidea</taxon>
        <taxon>Pieridae</taxon>
        <taxon>Pierinae</taxon>
        <taxon>Pieris</taxon>
    </lineage>
</organism>
<gene>
    <name evidence="2" type="ORF">PMACD_LOCUS269</name>
</gene>
<evidence type="ECO:0000313" key="2">
    <source>
        <dbReference type="EMBL" id="CAF4744771.1"/>
    </source>
</evidence>
<name>A0A821L3D2_9NEOP</name>
<comment type="caution">
    <text evidence="2">The sequence shown here is derived from an EMBL/GenBank/DDBJ whole genome shotgun (WGS) entry which is preliminary data.</text>
</comment>
<protein>
    <recommendedName>
        <fullName evidence="4">Flightin</fullName>
    </recommendedName>
</protein>
<dbReference type="Proteomes" id="UP000663880">
    <property type="component" value="Unassembled WGS sequence"/>
</dbReference>
<keyword evidence="3" id="KW-1185">Reference proteome</keyword>
<evidence type="ECO:0008006" key="4">
    <source>
        <dbReference type="Google" id="ProtNLM"/>
    </source>
</evidence>
<evidence type="ECO:0000256" key="1">
    <source>
        <dbReference type="SAM" id="MobiDB-lite"/>
    </source>
</evidence>
<evidence type="ECO:0000313" key="3">
    <source>
        <dbReference type="Proteomes" id="UP000663880"/>
    </source>
</evidence>
<dbReference type="OrthoDB" id="6344929at2759"/>
<reference evidence="2" key="1">
    <citation type="submission" date="2021-02" db="EMBL/GenBank/DDBJ databases">
        <authorList>
            <person name="Steward A R."/>
        </authorList>
    </citation>
    <scope>NUCLEOTIDE SEQUENCE</scope>
</reference>
<sequence length="168" mass="18982">MWDDVVEEETKAAPAADAAPAEGAAPTEGAAPAEGAPADGAPVADTPAPQKPEDVKPKRLVCKHWVRPKFSTYNYLYEYQKNYYDDLITYIDKRNRGLPVERPKPQTWGERALRSYYSQSYNYDVARSTKQDRYLLQHISVGAKFHRAHTKSLISRKYSNLGFNTVSI</sequence>
<feature type="compositionally biased region" description="Low complexity" evidence="1">
    <location>
        <begin position="12"/>
        <end position="48"/>
    </location>
</feature>
<proteinExistence type="predicted"/>